<keyword evidence="10" id="KW-0472">Membrane</keyword>
<evidence type="ECO:0000313" key="13">
    <source>
        <dbReference type="EMBL" id="MFC4105096.1"/>
    </source>
</evidence>
<dbReference type="GO" id="GO:0016301">
    <property type="term" value="F:kinase activity"/>
    <property type="evidence" value="ECO:0007669"/>
    <property type="project" value="UniProtKB-KW"/>
</dbReference>
<comment type="caution">
    <text evidence="13">The sequence shown here is derived from an EMBL/GenBank/DDBJ whole genome shotgun (WGS) entry which is preliminary data.</text>
</comment>
<dbReference type="Pfam" id="PF07730">
    <property type="entry name" value="HisKA_3"/>
    <property type="match status" value="1"/>
</dbReference>
<dbReference type="InterPro" id="IPR011712">
    <property type="entry name" value="Sig_transdc_His_kin_sub3_dim/P"/>
</dbReference>
<keyword evidence="6 13" id="KW-0418">Kinase</keyword>
<dbReference type="SUPFAM" id="SSF55874">
    <property type="entry name" value="ATPase domain of HSP90 chaperone/DNA topoisomerase II/histidine kinase"/>
    <property type="match status" value="1"/>
</dbReference>
<comment type="catalytic activity">
    <reaction evidence="1">
        <text>ATP + protein L-histidine = ADP + protein N-phospho-L-histidine.</text>
        <dbReference type="EC" id="2.7.13.3"/>
    </reaction>
</comment>
<dbReference type="EMBL" id="JBHSBN010000002">
    <property type="protein sequence ID" value="MFC4105096.1"/>
    <property type="molecule type" value="Genomic_DNA"/>
</dbReference>
<keyword evidence="10" id="KW-0812">Transmembrane</keyword>
<keyword evidence="4" id="KW-0808">Transferase</keyword>
<evidence type="ECO:0000256" key="5">
    <source>
        <dbReference type="ARBA" id="ARBA00022741"/>
    </source>
</evidence>
<dbReference type="Gene3D" id="3.30.565.10">
    <property type="entry name" value="Histidine kinase-like ATPase, C-terminal domain"/>
    <property type="match status" value="1"/>
</dbReference>
<evidence type="ECO:0000256" key="10">
    <source>
        <dbReference type="SAM" id="Phobius"/>
    </source>
</evidence>
<feature type="transmembrane region" description="Helical" evidence="10">
    <location>
        <begin position="81"/>
        <end position="98"/>
    </location>
</feature>
<feature type="compositionally biased region" description="Gly residues" evidence="9">
    <location>
        <begin position="357"/>
        <end position="366"/>
    </location>
</feature>
<dbReference type="EC" id="2.7.13.3" evidence="2"/>
<organism evidence="13 14">
    <name type="scientific">Micromonospora zhanjiangensis</name>
    <dbReference type="NCBI Taxonomy" id="1522057"/>
    <lineage>
        <taxon>Bacteria</taxon>
        <taxon>Bacillati</taxon>
        <taxon>Actinomycetota</taxon>
        <taxon>Actinomycetes</taxon>
        <taxon>Micromonosporales</taxon>
        <taxon>Micromonosporaceae</taxon>
        <taxon>Micromonospora</taxon>
    </lineage>
</organism>
<dbReference type="Gene3D" id="1.20.5.1930">
    <property type="match status" value="1"/>
</dbReference>
<dbReference type="PANTHER" id="PTHR24421:SF10">
    <property type="entry name" value="NITRATE_NITRITE SENSOR PROTEIN NARQ"/>
    <property type="match status" value="1"/>
</dbReference>
<evidence type="ECO:0000256" key="6">
    <source>
        <dbReference type="ARBA" id="ARBA00022777"/>
    </source>
</evidence>
<evidence type="ECO:0000259" key="11">
    <source>
        <dbReference type="Pfam" id="PF02518"/>
    </source>
</evidence>
<reference evidence="14" key="1">
    <citation type="journal article" date="2019" name="Int. J. Syst. Evol. Microbiol.">
        <title>The Global Catalogue of Microorganisms (GCM) 10K type strain sequencing project: providing services to taxonomists for standard genome sequencing and annotation.</title>
        <authorList>
            <consortium name="The Broad Institute Genomics Platform"/>
            <consortium name="The Broad Institute Genome Sequencing Center for Infectious Disease"/>
            <person name="Wu L."/>
            <person name="Ma J."/>
        </authorList>
    </citation>
    <scope>NUCLEOTIDE SEQUENCE [LARGE SCALE GENOMIC DNA]</scope>
    <source>
        <strain evidence="14">2902at01</strain>
    </source>
</reference>
<gene>
    <name evidence="13" type="ORF">ACFOX0_03965</name>
</gene>
<name>A0ABV8KG85_9ACTN</name>
<evidence type="ECO:0000256" key="2">
    <source>
        <dbReference type="ARBA" id="ARBA00012438"/>
    </source>
</evidence>
<dbReference type="InterPro" id="IPR050482">
    <property type="entry name" value="Sensor_HK_TwoCompSys"/>
</dbReference>
<dbReference type="CDD" id="cd16917">
    <property type="entry name" value="HATPase_UhpB-NarQ-NarX-like"/>
    <property type="match status" value="1"/>
</dbReference>
<keyword evidence="5" id="KW-0547">Nucleotide-binding</keyword>
<evidence type="ECO:0000256" key="7">
    <source>
        <dbReference type="ARBA" id="ARBA00022840"/>
    </source>
</evidence>
<sequence>MRPRNWLFDALLALVLAHAAVIGTPYAGLRQPGSARVDGVAVALIVLAGAALVVRRRWPLVTFAVTAGATSVYLLRGLPYGPILFICGVAVYTVAMLLPTRRAVPTGVVALVLVVLHNVTGPADLAALLPETAVVVVPFALGTTVRLSRDAARRAREERAREVASDERLRVAQEVHDVVGHGLAAINMQAEIALHLLPSRPEQAEVALTAISRTSKEALDELRATLSVLRRSGEERAPTPGLAQLPALVDRLTGTGLAVTLDVPGEPPDLPLAVDLAAYRVVQEALTNVLRHAGSATATVRVAYLPDALTVEVTDTGTGGRAAPVGGGGGRAAPAGGPAPAGGSGGPSSARTDEGRGSGPVAGHGIPGMRERVTALGGTFTAGPLPGTGFRVYARLPVEDRR</sequence>
<dbReference type="PANTHER" id="PTHR24421">
    <property type="entry name" value="NITRATE/NITRITE SENSOR PROTEIN NARX-RELATED"/>
    <property type="match status" value="1"/>
</dbReference>
<keyword evidence="3" id="KW-0597">Phosphoprotein</keyword>
<evidence type="ECO:0000259" key="12">
    <source>
        <dbReference type="Pfam" id="PF07730"/>
    </source>
</evidence>
<evidence type="ECO:0000256" key="3">
    <source>
        <dbReference type="ARBA" id="ARBA00022553"/>
    </source>
</evidence>
<evidence type="ECO:0000256" key="4">
    <source>
        <dbReference type="ARBA" id="ARBA00022679"/>
    </source>
</evidence>
<accession>A0ABV8KG85</accession>
<dbReference type="Pfam" id="PF02518">
    <property type="entry name" value="HATPase_c"/>
    <property type="match status" value="1"/>
</dbReference>
<keyword evidence="8" id="KW-0902">Two-component regulatory system</keyword>
<keyword evidence="14" id="KW-1185">Reference proteome</keyword>
<evidence type="ECO:0000256" key="9">
    <source>
        <dbReference type="SAM" id="MobiDB-lite"/>
    </source>
</evidence>
<keyword evidence="7" id="KW-0067">ATP-binding</keyword>
<evidence type="ECO:0000313" key="14">
    <source>
        <dbReference type="Proteomes" id="UP001595868"/>
    </source>
</evidence>
<feature type="domain" description="Histidine kinase/HSP90-like ATPase" evidence="11">
    <location>
        <begin position="277"/>
        <end position="399"/>
    </location>
</feature>
<feature type="domain" description="Signal transduction histidine kinase subgroup 3 dimerisation and phosphoacceptor" evidence="12">
    <location>
        <begin position="167"/>
        <end position="232"/>
    </location>
</feature>
<dbReference type="InterPro" id="IPR003594">
    <property type="entry name" value="HATPase_dom"/>
</dbReference>
<evidence type="ECO:0000256" key="1">
    <source>
        <dbReference type="ARBA" id="ARBA00000085"/>
    </source>
</evidence>
<feature type="compositionally biased region" description="Gly residues" evidence="9">
    <location>
        <begin position="317"/>
        <end position="331"/>
    </location>
</feature>
<dbReference type="RefSeq" id="WP_377542093.1">
    <property type="nucleotide sequence ID" value="NZ_JBHSBN010000002.1"/>
</dbReference>
<proteinExistence type="predicted"/>
<feature type="region of interest" description="Disordered" evidence="9">
    <location>
        <begin position="315"/>
        <end position="370"/>
    </location>
</feature>
<keyword evidence="10" id="KW-1133">Transmembrane helix</keyword>
<protein>
    <recommendedName>
        <fullName evidence="2">histidine kinase</fullName>
        <ecNumber evidence="2">2.7.13.3</ecNumber>
    </recommendedName>
</protein>
<feature type="transmembrane region" description="Helical" evidence="10">
    <location>
        <begin position="35"/>
        <end position="53"/>
    </location>
</feature>
<dbReference type="InterPro" id="IPR036890">
    <property type="entry name" value="HATPase_C_sf"/>
</dbReference>
<dbReference type="Proteomes" id="UP001595868">
    <property type="component" value="Unassembled WGS sequence"/>
</dbReference>
<evidence type="ECO:0000256" key="8">
    <source>
        <dbReference type="ARBA" id="ARBA00023012"/>
    </source>
</evidence>